<proteinExistence type="predicted"/>
<evidence type="ECO:0000313" key="3">
    <source>
        <dbReference type="EMBL" id="KAK4885619.1"/>
    </source>
</evidence>
<dbReference type="GO" id="GO:0005198">
    <property type="term" value="F:structural molecule activity"/>
    <property type="evidence" value="ECO:0007669"/>
    <property type="project" value="InterPro"/>
</dbReference>
<feature type="region of interest" description="Disordered" evidence="1">
    <location>
        <begin position="1"/>
        <end position="24"/>
    </location>
</feature>
<comment type="caution">
    <text evidence="3">The sequence shown here is derived from an EMBL/GenBank/DDBJ whole genome shotgun (WGS) entry which is preliminary data.</text>
</comment>
<accession>A0AAN7Q4N9</accession>
<protein>
    <recommendedName>
        <fullName evidence="2">Phospholipase A2-like domain-containing protein</fullName>
    </recommendedName>
</protein>
<evidence type="ECO:0000256" key="1">
    <source>
        <dbReference type="SAM" id="MobiDB-lite"/>
    </source>
</evidence>
<dbReference type="GO" id="GO:0004623">
    <property type="term" value="F:phospholipase A2 activity"/>
    <property type="evidence" value="ECO:0007669"/>
    <property type="project" value="InterPro"/>
</dbReference>
<evidence type="ECO:0000313" key="4">
    <source>
        <dbReference type="Proteomes" id="UP001353858"/>
    </source>
</evidence>
<dbReference type="Gene3D" id="1.20.90.10">
    <property type="entry name" value="Phospholipase A2 domain"/>
    <property type="match status" value="1"/>
</dbReference>
<feature type="domain" description="Phospholipase A2-like" evidence="2">
    <location>
        <begin position="43"/>
        <end position="103"/>
    </location>
</feature>
<reference evidence="4" key="1">
    <citation type="submission" date="2023-01" db="EMBL/GenBank/DDBJ databases">
        <title>Key to firefly adult light organ development and bioluminescence: homeobox transcription factors regulate luciferase expression and transportation to peroxisome.</title>
        <authorList>
            <person name="Fu X."/>
        </authorList>
    </citation>
    <scope>NUCLEOTIDE SEQUENCE [LARGE SCALE GENOMIC DNA]</scope>
</reference>
<dbReference type="EMBL" id="JARPUR010000001">
    <property type="protein sequence ID" value="KAK4885619.1"/>
    <property type="molecule type" value="Genomic_DNA"/>
</dbReference>
<dbReference type="AlphaFoldDB" id="A0AAN7Q4N9"/>
<dbReference type="Pfam" id="PF08398">
    <property type="entry name" value="Phospholip_A2_4"/>
    <property type="match status" value="1"/>
</dbReference>
<name>A0AAN7Q4N9_9COLE</name>
<keyword evidence="4" id="KW-1185">Reference proteome</keyword>
<dbReference type="Gene3D" id="3.40.395.10">
    <property type="entry name" value="Adenoviral Proteinase, Chain A"/>
    <property type="match status" value="1"/>
</dbReference>
<dbReference type="GO" id="GO:0006644">
    <property type="term" value="P:phospholipid metabolic process"/>
    <property type="evidence" value="ECO:0007669"/>
    <property type="project" value="InterPro"/>
</dbReference>
<sequence length="443" mass="49053">MQARKSRVSTKNKKKKNKKVVGKRSRCGGSGLINTLINKLPIELHIPGYQYCGPGTKLAKRLARGDKGINPLDAHCKTHDISYNNSGDLNTRHRADQVLQHNAWERFKAKDASAAEKTAALAVATAMKTKRMLGMGLNNNNKTVKNKTTTKKKIPLSSIRKIVRDKIQNDRYKTKNVNSSSSSNGGGIIITPTLIKTALNAAKAAVRHFGGKRNITLPRIIPIPKTGGFLPFLLPLFAGLSATGALAGGISGIARAVNSARDARIKSEEEARHNRTMEAIALGKKGSGLYLRPYRKSGAALYLKPYEKRLGSLPERPLTDVDLRRYAKNIPYFRGVFMRDNLPKGGPHENECGIVNLDSTRGPGTHWVCYRKHGSTVWYYNSFGNLRPPCELIDYFRGNCNNTTATTTTTTTTTTPTIYYNYEREQKFNTTICGHLCLKFLCK</sequence>
<dbReference type="InterPro" id="IPR036444">
    <property type="entry name" value="PLipase_A2_dom_sf"/>
</dbReference>
<dbReference type="InterPro" id="IPR013607">
    <property type="entry name" value="Phospholipase_A2-like"/>
</dbReference>
<organism evidence="3 4">
    <name type="scientific">Aquatica leii</name>
    <dbReference type="NCBI Taxonomy" id="1421715"/>
    <lineage>
        <taxon>Eukaryota</taxon>
        <taxon>Metazoa</taxon>
        <taxon>Ecdysozoa</taxon>
        <taxon>Arthropoda</taxon>
        <taxon>Hexapoda</taxon>
        <taxon>Insecta</taxon>
        <taxon>Pterygota</taxon>
        <taxon>Neoptera</taxon>
        <taxon>Endopterygota</taxon>
        <taxon>Coleoptera</taxon>
        <taxon>Polyphaga</taxon>
        <taxon>Elateriformia</taxon>
        <taxon>Elateroidea</taxon>
        <taxon>Lampyridae</taxon>
        <taxon>Luciolinae</taxon>
        <taxon>Aquatica</taxon>
    </lineage>
</organism>
<dbReference type="Proteomes" id="UP001353858">
    <property type="component" value="Unassembled WGS sequence"/>
</dbReference>
<evidence type="ECO:0000259" key="2">
    <source>
        <dbReference type="Pfam" id="PF08398"/>
    </source>
</evidence>
<gene>
    <name evidence="3" type="ORF">RN001_001890</name>
</gene>
<dbReference type="GO" id="GO:0050482">
    <property type="term" value="P:arachidonate secretion"/>
    <property type="evidence" value="ECO:0007669"/>
    <property type="project" value="InterPro"/>
</dbReference>